<sequence>MIPFTEIWSLEAIQLTGFVASSHHVSQSDMLNGYCLPFFTAQKDFNK</sequence>
<proteinExistence type="predicted"/>
<name>A0ABW0EH32_9BACT</name>
<dbReference type="EMBL" id="JBHSKT010000017">
    <property type="protein sequence ID" value="MFC5272385.1"/>
    <property type="molecule type" value="Genomic_DNA"/>
</dbReference>
<reference evidence="2" key="1">
    <citation type="journal article" date="2019" name="Int. J. Syst. Evol. Microbiol.">
        <title>The Global Catalogue of Microorganisms (GCM) 10K type strain sequencing project: providing services to taxonomists for standard genome sequencing and annotation.</title>
        <authorList>
            <consortium name="The Broad Institute Genomics Platform"/>
            <consortium name="The Broad Institute Genome Sequencing Center for Infectious Disease"/>
            <person name="Wu L."/>
            <person name="Ma J."/>
        </authorList>
    </citation>
    <scope>NUCLEOTIDE SEQUENCE [LARGE SCALE GENOMIC DNA]</scope>
    <source>
        <strain evidence="2">KACC 12602</strain>
    </source>
</reference>
<comment type="caution">
    <text evidence="1">The sequence shown here is derived from an EMBL/GenBank/DDBJ whole genome shotgun (WGS) entry which is preliminary data.</text>
</comment>
<protein>
    <submittedName>
        <fullName evidence="1">Uncharacterized protein</fullName>
    </submittedName>
</protein>
<dbReference type="RefSeq" id="WP_378018744.1">
    <property type="nucleotide sequence ID" value="NZ_JBHSKT010000017.1"/>
</dbReference>
<organism evidence="1 2">
    <name type="scientific">Adhaeribacter terreus</name>
    <dbReference type="NCBI Taxonomy" id="529703"/>
    <lineage>
        <taxon>Bacteria</taxon>
        <taxon>Pseudomonadati</taxon>
        <taxon>Bacteroidota</taxon>
        <taxon>Cytophagia</taxon>
        <taxon>Cytophagales</taxon>
        <taxon>Hymenobacteraceae</taxon>
        <taxon>Adhaeribacter</taxon>
    </lineage>
</organism>
<keyword evidence="2" id="KW-1185">Reference proteome</keyword>
<gene>
    <name evidence="1" type="ORF">ACFPIB_17345</name>
</gene>
<evidence type="ECO:0000313" key="1">
    <source>
        <dbReference type="EMBL" id="MFC5272385.1"/>
    </source>
</evidence>
<dbReference type="Proteomes" id="UP001596161">
    <property type="component" value="Unassembled WGS sequence"/>
</dbReference>
<evidence type="ECO:0000313" key="2">
    <source>
        <dbReference type="Proteomes" id="UP001596161"/>
    </source>
</evidence>
<accession>A0ABW0EH32</accession>